<reference evidence="1" key="1">
    <citation type="submission" date="2015-12" db="EMBL/GenBank/DDBJ databases">
        <title>Update maize B73 reference genome by single molecule sequencing technologies.</title>
        <authorList>
            <consortium name="Maize Genome Sequencing Project"/>
            <person name="Ware D."/>
        </authorList>
    </citation>
    <scope>NUCLEOTIDE SEQUENCE</scope>
    <source>
        <tissue evidence="1">Seedling</tissue>
    </source>
</reference>
<evidence type="ECO:0000313" key="1">
    <source>
        <dbReference type="EMBL" id="AQK98631.1"/>
    </source>
</evidence>
<feature type="non-terminal residue" evidence="1">
    <location>
        <position position="45"/>
    </location>
</feature>
<accession>A0A1D6G602</accession>
<gene>
    <name evidence="1" type="ORF">ZEAMMB73_Zm00001d012032</name>
</gene>
<organism evidence="1">
    <name type="scientific">Zea mays</name>
    <name type="common">Maize</name>
    <dbReference type="NCBI Taxonomy" id="4577"/>
    <lineage>
        <taxon>Eukaryota</taxon>
        <taxon>Viridiplantae</taxon>
        <taxon>Streptophyta</taxon>
        <taxon>Embryophyta</taxon>
        <taxon>Tracheophyta</taxon>
        <taxon>Spermatophyta</taxon>
        <taxon>Magnoliopsida</taxon>
        <taxon>Liliopsida</taxon>
        <taxon>Poales</taxon>
        <taxon>Poaceae</taxon>
        <taxon>PACMAD clade</taxon>
        <taxon>Panicoideae</taxon>
        <taxon>Andropogonodae</taxon>
        <taxon>Andropogoneae</taxon>
        <taxon>Tripsacinae</taxon>
        <taxon>Zea</taxon>
    </lineage>
</organism>
<protein>
    <submittedName>
        <fullName evidence="1">Transcription factor TFIIE alpha subunit</fullName>
    </submittedName>
</protein>
<name>A0A1D6G602_MAIZE</name>
<dbReference type="AlphaFoldDB" id="A0A1D6G602"/>
<sequence>MPHIGQTTVRLPYTFLVVYLTYLSQNELLNHINPLSAQKFSSLPY</sequence>
<dbReference type="EMBL" id="CM000784">
    <property type="protein sequence ID" value="AQK98631.1"/>
    <property type="molecule type" value="Genomic_DNA"/>
</dbReference>
<proteinExistence type="predicted"/>